<name>A0A9Q3FWT1_9BASI</name>
<proteinExistence type="predicted"/>
<comment type="caution">
    <text evidence="1">The sequence shown here is derived from an EMBL/GenBank/DDBJ whole genome shotgun (WGS) entry which is preliminary data.</text>
</comment>
<gene>
    <name evidence="1" type="ORF">O181_085797</name>
</gene>
<reference evidence="1" key="1">
    <citation type="submission" date="2021-03" db="EMBL/GenBank/DDBJ databases">
        <title>Draft genome sequence of rust myrtle Austropuccinia psidii MF-1, a brazilian biotype.</title>
        <authorList>
            <person name="Quecine M.C."/>
            <person name="Pachon D.M.R."/>
            <person name="Bonatelli M.L."/>
            <person name="Correr F.H."/>
            <person name="Franceschini L.M."/>
            <person name="Leite T.F."/>
            <person name="Margarido G.R.A."/>
            <person name="Almeida C.A."/>
            <person name="Ferrarezi J.A."/>
            <person name="Labate C.A."/>
        </authorList>
    </citation>
    <scope>NUCLEOTIDE SEQUENCE</scope>
    <source>
        <strain evidence="1">MF-1</strain>
    </source>
</reference>
<accession>A0A9Q3FWT1</accession>
<dbReference type="EMBL" id="AVOT02051043">
    <property type="protein sequence ID" value="MBW0546082.1"/>
    <property type="molecule type" value="Genomic_DNA"/>
</dbReference>
<dbReference type="Proteomes" id="UP000765509">
    <property type="component" value="Unassembled WGS sequence"/>
</dbReference>
<evidence type="ECO:0000313" key="1">
    <source>
        <dbReference type="EMBL" id="MBW0546082.1"/>
    </source>
</evidence>
<sequence length="132" mass="15303">MSEFIIPRKILRQCGGNLEHAVERRTTEKSLAEDIIHILEDVTTRTRLGFSRVNLKTRFNTPWKDSVDKNTKESCNNVNYNSADAIRRYHILQSTTHLANECPRKGKIIEVEFETEPDVEKDDVIEDNSDDK</sequence>
<keyword evidence="2" id="KW-1185">Reference proteome</keyword>
<protein>
    <submittedName>
        <fullName evidence="1">Uncharacterized protein</fullName>
    </submittedName>
</protein>
<dbReference type="AlphaFoldDB" id="A0A9Q3FWT1"/>
<organism evidence="1 2">
    <name type="scientific">Austropuccinia psidii MF-1</name>
    <dbReference type="NCBI Taxonomy" id="1389203"/>
    <lineage>
        <taxon>Eukaryota</taxon>
        <taxon>Fungi</taxon>
        <taxon>Dikarya</taxon>
        <taxon>Basidiomycota</taxon>
        <taxon>Pucciniomycotina</taxon>
        <taxon>Pucciniomycetes</taxon>
        <taxon>Pucciniales</taxon>
        <taxon>Sphaerophragmiaceae</taxon>
        <taxon>Austropuccinia</taxon>
    </lineage>
</organism>
<evidence type="ECO:0000313" key="2">
    <source>
        <dbReference type="Proteomes" id="UP000765509"/>
    </source>
</evidence>